<accession>A0A2A3EKA7</accession>
<keyword evidence="2" id="KW-1185">Reference proteome</keyword>
<gene>
    <name evidence="1" type="ORF">APICC_02077</name>
</gene>
<protein>
    <submittedName>
        <fullName evidence="1">Uncharacterized protein</fullName>
    </submittedName>
</protein>
<evidence type="ECO:0000313" key="1">
    <source>
        <dbReference type="EMBL" id="PBC32130.1"/>
    </source>
</evidence>
<sequence>MSELHHDEIKGPPSTQTDFVNFLAVISGNYNYEITISFAPETRKNIGRIDNGDPFSMEGKNIKMKLGTRRDRVLCTPCRMPNNCRTAETACADASTKLRNSFRIYGNSKRQLFLSALNSASHNGCLDSMLSLEFERNSGRQGITCIDGDTRDRYILQSAEHILDSGSIGYWARIFENMRMREESKD</sequence>
<organism evidence="1 2">
    <name type="scientific">Apis cerana cerana</name>
    <name type="common">Oriental honeybee</name>
    <dbReference type="NCBI Taxonomy" id="94128"/>
    <lineage>
        <taxon>Eukaryota</taxon>
        <taxon>Metazoa</taxon>
        <taxon>Ecdysozoa</taxon>
        <taxon>Arthropoda</taxon>
        <taxon>Hexapoda</taxon>
        <taxon>Insecta</taxon>
        <taxon>Pterygota</taxon>
        <taxon>Neoptera</taxon>
        <taxon>Endopterygota</taxon>
        <taxon>Hymenoptera</taxon>
        <taxon>Apocrita</taxon>
        <taxon>Aculeata</taxon>
        <taxon>Apoidea</taxon>
        <taxon>Anthophila</taxon>
        <taxon>Apidae</taxon>
        <taxon>Apis</taxon>
    </lineage>
</organism>
<dbReference type="AlphaFoldDB" id="A0A2A3EKA7"/>
<evidence type="ECO:0000313" key="2">
    <source>
        <dbReference type="Proteomes" id="UP000242457"/>
    </source>
</evidence>
<proteinExistence type="predicted"/>
<dbReference type="EMBL" id="KZ288221">
    <property type="protein sequence ID" value="PBC32130.1"/>
    <property type="molecule type" value="Genomic_DNA"/>
</dbReference>
<reference evidence="1 2" key="1">
    <citation type="submission" date="2014-07" db="EMBL/GenBank/DDBJ databases">
        <title>Genomic and transcriptomic analysis on Apis cerana provide comprehensive insights into honey bee biology.</title>
        <authorList>
            <person name="Diao Q."/>
            <person name="Sun L."/>
            <person name="Zheng H."/>
            <person name="Zheng H."/>
            <person name="Xu S."/>
            <person name="Wang S."/>
            <person name="Zeng Z."/>
            <person name="Hu F."/>
            <person name="Su S."/>
            <person name="Wu J."/>
        </authorList>
    </citation>
    <scope>NUCLEOTIDE SEQUENCE [LARGE SCALE GENOMIC DNA]</scope>
    <source>
        <tissue evidence="1">Pupae without intestine</tissue>
    </source>
</reference>
<dbReference type="Proteomes" id="UP000242457">
    <property type="component" value="Unassembled WGS sequence"/>
</dbReference>
<name>A0A2A3EKA7_APICC</name>